<accession>A0A8H4PXB5</accession>
<dbReference type="PANTHER" id="PTHR28042">
    <property type="entry name" value="E3 UBIQUITIN-PROTEIN LIGASE COMPLEX SLX5-SLX8 SUBUNIT SLX5"/>
    <property type="match status" value="1"/>
</dbReference>
<dbReference type="PANTHER" id="PTHR28042:SF1">
    <property type="entry name" value="E3 UBIQUITIN-PROTEIN LIGASE COMPLEX SLX5-SLX8 SUBUNIT SLX5"/>
    <property type="match status" value="1"/>
</dbReference>
<dbReference type="OrthoDB" id="2398441at2759"/>
<evidence type="ECO:0000256" key="1">
    <source>
        <dbReference type="SAM" id="MobiDB-lite"/>
    </source>
</evidence>
<reference evidence="2 3" key="1">
    <citation type="journal article" date="2020" name="Genome Biol. Evol.">
        <title>A new high-quality draft genome assembly of the Chinese cordyceps Ophiocordyceps sinensis.</title>
        <authorList>
            <person name="Shu R."/>
            <person name="Zhang J."/>
            <person name="Meng Q."/>
            <person name="Zhang H."/>
            <person name="Zhou G."/>
            <person name="Li M."/>
            <person name="Wu P."/>
            <person name="Zhao Y."/>
            <person name="Chen C."/>
            <person name="Qin Q."/>
        </authorList>
    </citation>
    <scope>NUCLEOTIDE SEQUENCE [LARGE SCALE GENOMIC DNA]</scope>
    <source>
        <strain evidence="2 3">IOZ07</strain>
    </source>
</reference>
<gene>
    <name evidence="2" type="ORF">G6O67_001441</name>
</gene>
<dbReference type="AlphaFoldDB" id="A0A8H4PXB5"/>
<feature type="compositionally biased region" description="Basic and acidic residues" evidence="1">
    <location>
        <begin position="240"/>
        <end position="254"/>
    </location>
</feature>
<dbReference type="Proteomes" id="UP000557566">
    <property type="component" value="Unassembled WGS sequence"/>
</dbReference>
<feature type="region of interest" description="Disordered" evidence="1">
    <location>
        <begin position="217"/>
        <end position="254"/>
    </location>
</feature>
<feature type="region of interest" description="Disordered" evidence="1">
    <location>
        <begin position="144"/>
        <end position="168"/>
    </location>
</feature>
<name>A0A8H4PXB5_9HYPO</name>
<evidence type="ECO:0000313" key="2">
    <source>
        <dbReference type="EMBL" id="KAF4512276.1"/>
    </source>
</evidence>
<feature type="region of interest" description="Disordered" evidence="1">
    <location>
        <begin position="1"/>
        <end position="90"/>
    </location>
</feature>
<dbReference type="GO" id="GO:0004842">
    <property type="term" value="F:ubiquitin-protein transferase activity"/>
    <property type="evidence" value="ECO:0007669"/>
    <property type="project" value="TreeGrafter"/>
</dbReference>
<sequence>MARAGGEWLDMSSDDDLVEIQINPPRRRPNNLDSLLNPPGRAFTPAQQPALAPNRPSDGRSTPWDRPPTPAPAPVIDLTEAPDSPVQQWQQWPEQYQGARNPRRTNSLRVSPPRLARSNTTLFAPVASIIDLTDESPQVAPLRPYRLRSNHSPPHQQAPARHPRPNYGTDHLIELELINGGPSFFHHFSRGVQQHMASILHSDIVRANFNAPQLDFTGPFSPRQRSPKPPMEAVPPTRDGFTRDTCSDTCPESKNDDERVVICPACNEELAYDPTDTSPPGSTAGGRKRKRAAGQHHFWALKKCGHVYCADCFENRRPTKAAPAGVGFQSPTGKPPVTVPTDLRCAVEGCETKVATKTEWIGIFL</sequence>
<evidence type="ECO:0008006" key="4">
    <source>
        <dbReference type="Google" id="ProtNLM"/>
    </source>
</evidence>
<comment type="caution">
    <text evidence="2">The sequence shown here is derived from an EMBL/GenBank/DDBJ whole genome shotgun (WGS) entry which is preliminary data.</text>
</comment>
<organism evidence="2 3">
    <name type="scientific">Ophiocordyceps sinensis</name>
    <dbReference type="NCBI Taxonomy" id="72228"/>
    <lineage>
        <taxon>Eukaryota</taxon>
        <taxon>Fungi</taxon>
        <taxon>Dikarya</taxon>
        <taxon>Ascomycota</taxon>
        <taxon>Pezizomycotina</taxon>
        <taxon>Sordariomycetes</taxon>
        <taxon>Hypocreomycetidae</taxon>
        <taxon>Hypocreales</taxon>
        <taxon>Ophiocordycipitaceae</taxon>
        <taxon>Ophiocordyceps</taxon>
    </lineage>
</organism>
<dbReference type="InterPro" id="IPR038886">
    <property type="entry name" value="E3_SLX5/Rfp1"/>
</dbReference>
<dbReference type="GO" id="GO:0033768">
    <property type="term" value="C:SUMO-targeted ubiquitin ligase complex"/>
    <property type="evidence" value="ECO:0007669"/>
    <property type="project" value="TreeGrafter"/>
</dbReference>
<evidence type="ECO:0000313" key="3">
    <source>
        <dbReference type="Proteomes" id="UP000557566"/>
    </source>
</evidence>
<proteinExistence type="predicted"/>
<protein>
    <recommendedName>
        <fullName evidence="4">Cell cycle control protein</fullName>
    </recommendedName>
</protein>
<dbReference type="EMBL" id="JAAVMX010000002">
    <property type="protein sequence ID" value="KAF4512276.1"/>
    <property type="molecule type" value="Genomic_DNA"/>
</dbReference>
<keyword evidence="3" id="KW-1185">Reference proteome</keyword>